<dbReference type="OrthoDB" id="5431035at2"/>
<organism evidence="2 3">
    <name type="scientific">Vagococcus carniphilus</name>
    <dbReference type="NCBI Taxonomy" id="218144"/>
    <lineage>
        <taxon>Bacteria</taxon>
        <taxon>Bacillati</taxon>
        <taxon>Bacillota</taxon>
        <taxon>Bacilli</taxon>
        <taxon>Lactobacillales</taxon>
        <taxon>Enterococcaceae</taxon>
        <taxon>Vagococcus</taxon>
    </lineage>
</organism>
<keyword evidence="3" id="KW-1185">Reference proteome</keyword>
<protein>
    <submittedName>
        <fullName evidence="2">ECF transporter S component</fullName>
    </submittedName>
</protein>
<dbReference type="EMBL" id="NGKB01000003">
    <property type="protein sequence ID" value="RSU16053.1"/>
    <property type="molecule type" value="Genomic_DNA"/>
</dbReference>
<dbReference type="Pfam" id="PF12822">
    <property type="entry name" value="ECF_trnsprt"/>
    <property type="match status" value="1"/>
</dbReference>
<dbReference type="GeneID" id="95581451"/>
<feature type="transmembrane region" description="Helical" evidence="1">
    <location>
        <begin position="128"/>
        <end position="154"/>
    </location>
</feature>
<dbReference type="InterPro" id="IPR024529">
    <property type="entry name" value="ECF_trnsprt_substrate-spec"/>
</dbReference>
<keyword evidence="1" id="KW-1133">Transmembrane helix</keyword>
<feature type="transmembrane region" description="Helical" evidence="1">
    <location>
        <begin position="70"/>
        <end position="90"/>
    </location>
</feature>
<name>A0A430B6Y9_9ENTE</name>
<proteinExistence type="predicted"/>
<feature type="transmembrane region" description="Helical" evidence="1">
    <location>
        <begin position="38"/>
        <end position="64"/>
    </location>
</feature>
<evidence type="ECO:0000256" key="1">
    <source>
        <dbReference type="SAM" id="Phobius"/>
    </source>
</evidence>
<keyword evidence="1" id="KW-0472">Membrane</keyword>
<feature type="transmembrane region" description="Helical" evidence="1">
    <location>
        <begin position="102"/>
        <end position="122"/>
    </location>
</feature>
<keyword evidence="1" id="KW-0812">Transmembrane</keyword>
<accession>A0A430B6Y9</accession>
<gene>
    <name evidence="2" type="ORF">CBF28_03640</name>
</gene>
<dbReference type="AlphaFoldDB" id="A0A430B6Y9"/>
<dbReference type="RefSeq" id="WP_126792055.1">
    <property type="nucleotide sequence ID" value="NZ_CP060720.1"/>
</dbReference>
<evidence type="ECO:0000313" key="3">
    <source>
        <dbReference type="Proteomes" id="UP000288028"/>
    </source>
</evidence>
<dbReference type="Proteomes" id="UP000288028">
    <property type="component" value="Unassembled WGS sequence"/>
</dbReference>
<dbReference type="GO" id="GO:0022857">
    <property type="term" value="F:transmembrane transporter activity"/>
    <property type="evidence" value="ECO:0007669"/>
    <property type="project" value="InterPro"/>
</dbReference>
<feature type="transmembrane region" description="Helical" evidence="1">
    <location>
        <begin position="6"/>
        <end position="26"/>
    </location>
</feature>
<evidence type="ECO:0000313" key="2">
    <source>
        <dbReference type="EMBL" id="RSU16053.1"/>
    </source>
</evidence>
<dbReference type="Gene3D" id="1.10.1760.20">
    <property type="match status" value="1"/>
</dbReference>
<sequence>MTTKTRKLTIVALMIALSILGGNIKILGSIALDSFPAFLSTIILGPAMGMVVAFFGHMFSALFAGFPSTLPVHLIIATLMMVCMFVYGYIRNKWSDRPVLSKVASIIAAYLINVPLDLLILYPILKQLVFVLFVPLTIATLVNLFLTEIVYAVLPEKIKNFSIVQNSGKGN</sequence>
<reference evidence="2 3" key="1">
    <citation type="submission" date="2017-05" db="EMBL/GenBank/DDBJ databases">
        <title>Vagococcus spp. assemblies.</title>
        <authorList>
            <person name="Gulvik C.A."/>
        </authorList>
    </citation>
    <scope>NUCLEOTIDE SEQUENCE [LARGE SCALE GENOMIC DNA]</scope>
    <source>
        <strain evidence="2 3">SS1714</strain>
    </source>
</reference>
<comment type="caution">
    <text evidence="2">The sequence shown here is derived from an EMBL/GenBank/DDBJ whole genome shotgun (WGS) entry which is preliminary data.</text>
</comment>